<feature type="transmembrane region" description="Helical" evidence="7">
    <location>
        <begin position="76"/>
        <end position="97"/>
    </location>
</feature>
<keyword evidence="9" id="KW-0378">Hydrolase</keyword>
<feature type="transmembrane region" description="Helical" evidence="7">
    <location>
        <begin position="141"/>
        <end position="163"/>
    </location>
</feature>
<dbReference type="InterPro" id="IPR008915">
    <property type="entry name" value="Peptidase_M50"/>
</dbReference>
<dbReference type="Proteomes" id="UP000776252">
    <property type="component" value="Unassembled WGS sequence"/>
</dbReference>
<reference evidence="9 10" key="1">
    <citation type="submission" date="2021-06" db="EMBL/GenBank/DDBJ databases">
        <title>Clostridia strains as spoilage organisms.</title>
        <authorList>
            <person name="Wambui J."/>
            <person name="Stephan R."/>
            <person name="Stevens M.J.A."/>
        </authorList>
    </citation>
    <scope>NUCLEOTIDE SEQUENCE [LARGE SCALE GENOMIC DNA]</scope>
    <source>
        <strain evidence="9 10">DSM 14204</strain>
    </source>
</reference>
<dbReference type="EMBL" id="JAHLDV010000038">
    <property type="protein sequence ID" value="MBU3160892.1"/>
    <property type="molecule type" value="Genomic_DNA"/>
</dbReference>
<keyword evidence="9" id="KW-0645">Protease</keyword>
<name>A0ABS6BVD8_9CLOT</name>
<keyword evidence="6 7" id="KW-0472">Membrane</keyword>
<evidence type="ECO:0000256" key="2">
    <source>
        <dbReference type="ARBA" id="ARBA00004141"/>
    </source>
</evidence>
<evidence type="ECO:0000313" key="9">
    <source>
        <dbReference type="EMBL" id="MBU3160892.1"/>
    </source>
</evidence>
<evidence type="ECO:0000313" key="10">
    <source>
        <dbReference type="Proteomes" id="UP000776252"/>
    </source>
</evidence>
<sequence length="348" mass="40566">MNMNYKCEIAKNRKSKSIINIFAIVILLSFTIWGGKELLDIMIQYQNPKNLIFSEIVFKIIIVYYFSIYAHEAGHLIVLKLCKYSFKLFIVGPFMIINDNNKLKVKFKISRLVTGGAIIIDVNNSITCEKDFKKFALNLKLILSGGVLFNIVLILLGVALLFFKLTIDIGVILLILNIDFIISCLLSNGDINRVIKLNQNHEDSVIFFMEDLVTNYEFNDFCKKKIDKYIEEILTSKKYNLELLSCLIPIIEHNLVHNEKQLVQVNKFINWFVDNYEQVKSIKNITIRIKADKLMYKIILYKMVSKDRIGQIRITNNIKKLNKHPLDNIYKEFEGYTKKQLSLENISR</sequence>
<keyword evidence="4 7" id="KW-0812">Transmembrane</keyword>
<evidence type="ECO:0000256" key="5">
    <source>
        <dbReference type="ARBA" id="ARBA00022989"/>
    </source>
</evidence>
<evidence type="ECO:0000256" key="6">
    <source>
        <dbReference type="ARBA" id="ARBA00023136"/>
    </source>
</evidence>
<dbReference type="Pfam" id="PF02163">
    <property type="entry name" value="Peptidase_M50"/>
    <property type="match status" value="1"/>
</dbReference>
<gene>
    <name evidence="9" type="ORF">KPL37_14190</name>
</gene>
<feature type="transmembrane region" description="Helical" evidence="7">
    <location>
        <begin position="51"/>
        <end position="70"/>
    </location>
</feature>
<dbReference type="GO" id="GO:0006508">
    <property type="term" value="P:proteolysis"/>
    <property type="evidence" value="ECO:0007669"/>
    <property type="project" value="UniProtKB-KW"/>
</dbReference>
<feature type="domain" description="Peptidase M50" evidence="8">
    <location>
        <begin position="60"/>
        <end position="257"/>
    </location>
</feature>
<organism evidence="9 10">
    <name type="scientific">Clostridium frigoris</name>
    <dbReference type="NCBI Taxonomy" id="205327"/>
    <lineage>
        <taxon>Bacteria</taxon>
        <taxon>Bacillati</taxon>
        <taxon>Bacillota</taxon>
        <taxon>Clostridia</taxon>
        <taxon>Eubacteriales</taxon>
        <taxon>Clostridiaceae</taxon>
        <taxon>Clostridium</taxon>
    </lineage>
</organism>
<comment type="subcellular location">
    <subcellularLocation>
        <location evidence="2">Membrane</location>
        <topology evidence="2">Multi-pass membrane protein</topology>
    </subcellularLocation>
</comment>
<dbReference type="RefSeq" id="WP_216150398.1">
    <property type="nucleotide sequence ID" value="NZ_JAHLDV010000038.1"/>
</dbReference>
<feature type="transmembrane region" description="Helical" evidence="7">
    <location>
        <begin position="18"/>
        <end position="39"/>
    </location>
</feature>
<keyword evidence="10" id="KW-1185">Reference proteome</keyword>
<comment type="cofactor">
    <cofactor evidence="1">
        <name>Zn(2+)</name>
        <dbReference type="ChEBI" id="CHEBI:29105"/>
    </cofactor>
</comment>
<protein>
    <submittedName>
        <fullName evidence="9">Site-2 protease family protein</fullName>
    </submittedName>
</protein>
<dbReference type="GO" id="GO:0008233">
    <property type="term" value="F:peptidase activity"/>
    <property type="evidence" value="ECO:0007669"/>
    <property type="project" value="UniProtKB-KW"/>
</dbReference>
<evidence type="ECO:0000256" key="3">
    <source>
        <dbReference type="ARBA" id="ARBA00007931"/>
    </source>
</evidence>
<evidence type="ECO:0000256" key="7">
    <source>
        <dbReference type="SAM" id="Phobius"/>
    </source>
</evidence>
<evidence type="ECO:0000259" key="8">
    <source>
        <dbReference type="Pfam" id="PF02163"/>
    </source>
</evidence>
<evidence type="ECO:0000256" key="1">
    <source>
        <dbReference type="ARBA" id="ARBA00001947"/>
    </source>
</evidence>
<comment type="similarity">
    <text evidence="3">Belongs to the peptidase M50B family.</text>
</comment>
<keyword evidence="5 7" id="KW-1133">Transmembrane helix</keyword>
<feature type="transmembrane region" description="Helical" evidence="7">
    <location>
        <begin position="169"/>
        <end position="187"/>
    </location>
</feature>
<proteinExistence type="inferred from homology"/>
<accession>A0ABS6BVD8</accession>
<evidence type="ECO:0000256" key="4">
    <source>
        <dbReference type="ARBA" id="ARBA00022692"/>
    </source>
</evidence>
<comment type="caution">
    <text evidence="9">The sequence shown here is derived from an EMBL/GenBank/DDBJ whole genome shotgun (WGS) entry which is preliminary data.</text>
</comment>